<dbReference type="Proteomes" id="UP000307440">
    <property type="component" value="Unassembled WGS sequence"/>
</dbReference>
<name>A0A5C3KSW8_COPMA</name>
<keyword evidence="3" id="KW-1185">Reference proteome</keyword>
<feature type="compositionally biased region" description="Polar residues" evidence="1">
    <location>
        <begin position="1"/>
        <end position="15"/>
    </location>
</feature>
<evidence type="ECO:0000313" key="3">
    <source>
        <dbReference type="Proteomes" id="UP000307440"/>
    </source>
</evidence>
<reference evidence="2 3" key="1">
    <citation type="journal article" date="2019" name="Nat. Ecol. Evol.">
        <title>Megaphylogeny resolves global patterns of mushroom evolution.</title>
        <authorList>
            <person name="Varga T."/>
            <person name="Krizsan K."/>
            <person name="Foldi C."/>
            <person name="Dima B."/>
            <person name="Sanchez-Garcia M."/>
            <person name="Sanchez-Ramirez S."/>
            <person name="Szollosi G.J."/>
            <person name="Szarkandi J.G."/>
            <person name="Papp V."/>
            <person name="Albert L."/>
            <person name="Andreopoulos W."/>
            <person name="Angelini C."/>
            <person name="Antonin V."/>
            <person name="Barry K.W."/>
            <person name="Bougher N.L."/>
            <person name="Buchanan P."/>
            <person name="Buyck B."/>
            <person name="Bense V."/>
            <person name="Catcheside P."/>
            <person name="Chovatia M."/>
            <person name="Cooper J."/>
            <person name="Damon W."/>
            <person name="Desjardin D."/>
            <person name="Finy P."/>
            <person name="Geml J."/>
            <person name="Haridas S."/>
            <person name="Hughes K."/>
            <person name="Justo A."/>
            <person name="Karasinski D."/>
            <person name="Kautmanova I."/>
            <person name="Kiss B."/>
            <person name="Kocsube S."/>
            <person name="Kotiranta H."/>
            <person name="LaButti K.M."/>
            <person name="Lechner B.E."/>
            <person name="Liimatainen K."/>
            <person name="Lipzen A."/>
            <person name="Lukacs Z."/>
            <person name="Mihaltcheva S."/>
            <person name="Morgado L.N."/>
            <person name="Niskanen T."/>
            <person name="Noordeloos M.E."/>
            <person name="Ohm R.A."/>
            <person name="Ortiz-Santana B."/>
            <person name="Ovrebo C."/>
            <person name="Racz N."/>
            <person name="Riley R."/>
            <person name="Savchenko A."/>
            <person name="Shiryaev A."/>
            <person name="Soop K."/>
            <person name="Spirin V."/>
            <person name="Szebenyi C."/>
            <person name="Tomsovsky M."/>
            <person name="Tulloss R.E."/>
            <person name="Uehling J."/>
            <person name="Grigoriev I.V."/>
            <person name="Vagvolgyi C."/>
            <person name="Papp T."/>
            <person name="Martin F.M."/>
            <person name="Miettinen O."/>
            <person name="Hibbett D.S."/>
            <person name="Nagy L.G."/>
        </authorList>
    </citation>
    <scope>NUCLEOTIDE SEQUENCE [LARGE SCALE GENOMIC DNA]</scope>
    <source>
        <strain evidence="2 3">CBS 121175</strain>
    </source>
</reference>
<sequence>MTQLNQEPASPSNQARAKRARALERSRTSSRADLRLDKRVKEATRDEEENLDASLVALTIAMKEHTAIVSDNVERLTRL</sequence>
<evidence type="ECO:0000256" key="1">
    <source>
        <dbReference type="SAM" id="MobiDB-lite"/>
    </source>
</evidence>
<feature type="region of interest" description="Disordered" evidence="1">
    <location>
        <begin position="1"/>
        <end position="48"/>
    </location>
</feature>
<organism evidence="2 3">
    <name type="scientific">Coprinopsis marcescibilis</name>
    <name type="common">Agaric fungus</name>
    <name type="synonym">Psathyrella marcescibilis</name>
    <dbReference type="NCBI Taxonomy" id="230819"/>
    <lineage>
        <taxon>Eukaryota</taxon>
        <taxon>Fungi</taxon>
        <taxon>Dikarya</taxon>
        <taxon>Basidiomycota</taxon>
        <taxon>Agaricomycotina</taxon>
        <taxon>Agaricomycetes</taxon>
        <taxon>Agaricomycetidae</taxon>
        <taxon>Agaricales</taxon>
        <taxon>Agaricineae</taxon>
        <taxon>Psathyrellaceae</taxon>
        <taxon>Coprinopsis</taxon>
    </lineage>
</organism>
<evidence type="ECO:0000313" key="2">
    <source>
        <dbReference type="EMBL" id="TFK18878.1"/>
    </source>
</evidence>
<gene>
    <name evidence="2" type="ORF">FA15DRAFT_709468</name>
</gene>
<proteinExistence type="predicted"/>
<dbReference type="AlphaFoldDB" id="A0A5C3KSW8"/>
<protein>
    <submittedName>
        <fullName evidence="2">Uncharacterized protein</fullName>
    </submittedName>
</protein>
<accession>A0A5C3KSW8</accession>
<dbReference type="EMBL" id="ML210372">
    <property type="protein sequence ID" value="TFK18878.1"/>
    <property type="molecule type" value="Genomic_DNA"/>
</dbReference>
<feature type="compositionally biased region" description="Basic and acidic residues" evidence="1">
    <location>
        <begin position="21"/>
        <end position="44"/>
    </location>
</feature>